<dbReference type="Proteomes" id="UP001242010">
    <property type="component" value="Chromosome"/>
</dbReference>
<keyword evidence="4" id="KW-1185">Reference proteome</keyword>
<dbReference type="Pfam" id="PF00300">
    <property type="entry name" value="His_Phos_1"/>
    <property type="match status" value="1"/>
</dbReference>
<sequence length="174" mass="18630">MLRSLLLSLILSLALGAQDTVVVFLRHAEKAHRGDTALLSAQGRRRADALPCDLAAYHPTALFASNLIRTQQTLTPLSQQLGLPIRVYERGSEGALGRHLLIQHAGQVVVVCGHSDTLADLVGALGHPDAFPEVAGFDRFWVLRVKPGGGTPGLEECRQRPLPPGPASDQEAKP</sequence>
<dbReference type="InterPro" id="IPR013078">
    <property type="entry name" value="His_Pase_superF_clade-1"/>
</dbReference>
<dbReference type="RefSeq" id="WP_286355832.1">
    <property type="nucleotide sequence ID" value="NZ_AP027079.1"/>
</dbReference>
<evidence type="ECO:0000313" key="4">
    <source>
        <dbReference type="Proteomes" id="UP001242010"/>
    </source>
</evidence>
<dbReference type="CDD" id="cd07067">
    <property type="entry name" value="HP_PGM_like"/>
    <property type="match status" value="1"/>
</dbReference>
<accession>A0ABM8DQE4</accession>
<feature type="region of interest" description="Disordered" evidence="1">
    <location>
        <begin position="150"/>
        <end position="174"/>
    </location>
</feature>
<name>A0ABM8DQE4_9BACT</name>
<reference evidence="4" key="1">
    <citation type="journal article" date="2023" name="Int. J. Syst. Evol. Microbiol.">
        <title>Mesoterricola silvestris gen. nov., sp. nov., Mesoterricola sediminis sp. nov., Geothrix oryzae sp. nov., Geothrix edaphica sp. nov., Geothrix rubra sp. nov., and Geothrix limicola sp. nov., six novel members of Acidobacteriota isolated from soils.</title>
        <authorList>
            <person name="Itoh H."/>
            <person name="Sugisawa Y."/>
            <person name="Mise K."/>
            <person name="Xu Z."/>
            <person name="Kuniyasu M."/>
            <person name="Ushijima N."/>
            <person name="Kawano K."/>
            <person name="Kobayashi E."/>
            <person name="Shiratori Y."/>
            <person name="Masuda Y."/>
            <person name="Senoo K."/>
        </authorList>
    </citation>
    <scope>NUCLEOTIDE SEQUENCE [LARGE SCALE GENOMIC DNA]</scope>
    <source>
        <strain evidence="4">Red222</strain>
    </source>
</reference>
<evidence type="ECO:0008006" key="5">
    <source>
        <dbReference type="Google" id="ProtNLM"/>
    </source>
</evidence>
<feature type="signal peptide" evidence="2">
    <location>
        <begin position="1"/>
        <end position="17"/>
    </location>
</feature>
<organism evidence="3 4">
    <name type="scientific">Geothrix oryzae</name>
    <dbReference type="NCBI Taxonomy" id="2927975"/>
    <lineage>
        <taxon>Bacteria</taxon>
        <taxon>Pseudomonadati</taxon>
        <taxon>Acidobacteriota</taxon>
        <taxon>Holophagae</taxon>
        <taxon>Holophagales</taxon>
        <taxon>Holophagaceae</taxon>
        <taxon>Geothrix</taxon>
    </lineage>
</organism>
<dbReference type="InterPro" id="IPR029033">
    <property type="entry name" value="His_PPase_superfam"/>
</dbReference>
<dbReference type="Gene3D" id="3.40.50.1240">
    <property type="entry name" value="Phosphoglycerate mutase-like"/>
    <property type="match status" value="1"/>
</dbReference>
<dbReference type="SUPFAM" id="SSF53254">
    <property type="entry name" value="Phosphoglycerate mutase-like"/>
    <property type="match status" value="1"/>
</dbReference>
<dbReference type="EMBL" id="AP027079">
    <property type="protein sequence ID" value="BDU69203.1"/>
    <property type="molecule type" value="Genomic_DNA"/>
</dbReference>
<evidence type="ECO:0000256" key="1">
    <source>
        <dbReference type="SAM" id="MobiDB-lite"/>
    </source>
</evidence>
<keyword evidence="2" id="KW-0732">Signal</keyword>
<feature type="chain" id="PRO_5046766186" description="Histidine phosphatase family protein" evidence="2">
    <location>
        <begin position="18"/>
        <end position="174"/>
    </location>
</feature>
<evidence type="ECO:0000256" key="2">
    <source>
        <dbReference type="SAM" id="SignalP"/>
    </source>
</evidence>
<protein>
    <recommendedName>
        <fullName evidence="5">Histidine phosphatase family protein</fullName>
    </recommendedName>
</protein>
<evidence type="ECO:0000313" key="3">
    <source>
        <dbReference type="EMBL" id="BDU69203.1"/>
    </source>
</evidence>
<gene>
    <name evidence="3" type="ORF">GETHOR_13040</name>
</gene>
<proteinExistence type="predicted"/>